<comment type="caution">
    <text evidence="2">The sequence shown here is derived from an EMBL/GenBank/DDBJ whole genome shotgun (WGS) entry which is preliminary data.</text>
</comment>
<proteinExistence type="predicted"/>
<reference evidence="2 3" key="1">
    <citation type="submission" date="2021-02" db="EMBL/GenBank/DDBJ databases">
        <title>Leishmania (Mundinia) enrietti genome sequencing and assembly.</title>
        <authorList>
            <person name="Almutairi H."/>
            <person name="Gatherer D."/>
        </authorList>
    </citation>
    <scope>NUCLEOTIDE SEQUENCE [LARGE SCALE GENOMIC DNA]</scope>
    <source>
        <strain evidence="2">CUR178</strain>
    </source>
</reference>
<evidence type="ECO:0000256" key="1">
    <source>
        <dbReference type="SAM" id="MobiDB-lite"/>
    </source>
</evidence>
<organism evidence="2 3">
    <name type="scientific">Leishmania enriettii</name>
    <dbReference type="NCBI Taxonomy" id="5663"/>
    <lineage>
        <taxon>Eukaryota</taxon>
        <taxon>Discoba</taxon>
        <taxon>Euglenozoa</taxon>
        <taxon>Kinetoplastea</taxon>
        <taxon>Metakinetoplastina</taxon>
        <taxon>Trypanosomatida</taxon>
        <taxon>Trypanosomatidae</taxon>
        <taxon>Leishmaniinae</taxon>
        <taxon>Leishmania</taxon>
    </lineage>
</organism>
<dbReference type="RefSeq" id="XP_067689719.1">
    <property type="nucleotide sequence ID" value="XM_067833616.1"/>
</dbReference>
<feature type="compositionally biased region" description="Basic residues" evidence="1">
    <location>
        <begin position="289"/>
        <end position="302"/>
    </location>
</feature>
<gene>
    <name evidence="2" type="ORF">CUR178_01850</name>
</gene>
<dbReference type="AlphaFoldDB" id="A0A836G7R5"/>
<feature type="compositionally biased region" description="Polar residues" evidence="1">
    <location>
        <begin position="471"/>
        <end position="493"/>
    </location>
</feature>
<dbReference type="KEGG" id="lenr:94169126"/>
<dbReference type="OrthoDB" id="267658at2759"/>
<feature type="compositionally biased region" description="Pro residues" evidence="1">
    <location>
        <begin position="501"/>
        <end position="510"/>
    </location>
</feature>
<dbReference type="GeneID" id="94169126"/>
<evidence type="ECO:0000313" key="2">
    <source>
        <dbReference type="EMBL" id="KAG5469711.1"/>
    </source>
</evidence>
<evidence type="ECO:0000313" key="3">
    <source>
        <dbReference type="Proteomes" id="UP000674179"/>
    </source>
</evidence>
<accession>A0A836G7R5</accession>
<feature type="region of interest" description="Disordered" evidence="1">
    <location>
        <begin position="289"/>
        <end position="311"/>
    </location>
</feature>
<protein>
    <submittedName>
        <fullName evidence="2">Uncharacterized protein</fullName>
    </submittedName>
</protein>
<feature type="region of interest" description="Disordered" evidence="1">
    <location>
        <begin position="376"/>
        <end position="535"/>
    </location>
</feature>
<keyword evidence="3" id="KW-1185">Reference proteome</keyword>
<name>A0A836G7R5_LEIEN</name>
<feature type="compositionally biased region" description="Polar residues" evidence="1">
    <location>
        <begin position="406"/>
        <end position="415"/>
    </location>
</feature>
<dbReference type="EMBL" id="JAFHKP010000033">
    <property type="protein sequence ID" value="KAG5469711.1"/>
    <property type="molecule type" value="Genomic_DNA"/>
</dbReference>
<dbReference type="Proteomes" id="UP000674179">
    <property type="component" value="Chromosome 33"/>
</dbReference>
<feature type="compositionally biased region" description="Low complexity" evidence="1">
    <location>
        <begin position="525"/>
        <end position="535"/>
    </location>
</feature>
<sequence length="550" mass="58730">MTSAPRGARTQSSPAPSSACFDGLLYSRRGSGKSTGTHSLARRAQELGAELCGRLSRIALEVSSAALESAVTAAGDVDTATRAKGSPLVSSPAASTAPLFFMADVHRDLSAHYGSHAVRRGLAKPLGPCVHPVIHKGSLATQRAGVHSPRYMRVWILRLVRRCWCPRCGVWLTRGGTQRLAKLESCRATLATVKECCVRRQRQPSRRSTTRGRCVLCCLRCLDTAQRIAKRKVGLFGIAAVSQQQQGAVRSTAKSALLTTKRAARKERAENMERTMKAVFAEARVPRRNRRCRRRSQRRRRGGKQEARAGAKVTVCTYPRSPKAVLQQSTSASQVTQTLAMSLMRKTKRSTEVAGSGKVAKAPMVEVPHTARIAQKSLQGLVPSGPLKKTVRRVSATPPTPRSSEKSPASSTAACRNSALVDASPAATSSEVQIPPPVPLPSSSIGGAHARTTDQRVDAGQEKDMKAIRKTVNSCTKETPPTVSVSGPTSFARNSLLSSSPPGPSVPSKPPNTVAYRPPQANTGKKSASPPAKTAAAMKKLMDTMSQLGF</sequence>
<feature type="compositionally biased region" description="Basic and acidic residues" evidence="1">
    <location>
        <begin position="451"/>
        <end position="467"/>
    </location>
</feature>